<dbReference type="Pfam" id="PF13564">
    <property type="entry name" value="DoxX_2"/>
    <property type="match status" value="1"/>
</dbReference>
<dbReference type="RefSeq" id="WP_075137837.1">
    <property type="nucleotide sequence ID" value="NZ_MSIF01000033.1"/>
</dbReference>
<reference evidence="6 7" key="1">
    <citation type="submission" date="2016-12" db="EMBL/GenBank/DDBJ databases">
        <title>The draft genome sequence of Actinophytocola xinjiangensis.</title>
        <authorList>
            <person name="Wang W."/>
            <person name="Yuan L."/>
        </authorList>
    </citation>
    <scope>NUCLEOTIDE SEQUENCE [LARGE SCALE GENOMIC DNA]</scope>
    <source>
        <strain evidence="6 7">CGMCC 4.4663</strain>
    </source>
</reference>
<evidence type="ECO:0000256" key="4">
    <source>
        <dbReference type="ARBA" id="ARBA00023136"/>
    </source>
</evidence>
<gene>
    <name evidence="6" type="ORF">BLA60_37485</name>
</gene>
<keyword evidence="2 5" id="KW-0812">Transmembrane</keyword>
<feature type="transmembrane region" description="Helical" evidence="5">
    <location>
        <begin position="6"/>
        <end position="25"/>
    </location>
</feature>
<evidence type="ECO:0000256" key="3">
    <source>
        <dbReference type="ARBA" id="ARBA00022989"/>
    </source>
</evidence>
<keyword evidence="4 5" id="KW-0472">Membrane</keyword>
<dbReference type="OrthoDB" id="3790625at2"/>
<feature type="transmembrane region" description="Helical" evidence="5">
    <location>
        <begin position="72"/>
        <end position="93"/>
    </location>
</feature>
<dbReference type="GO" id="GO:0016020">
    <property type="term" value="C:membrane"/>
    <property type="evidence" value="ECO:0007669"/>
    <property type="project" value="UniProtKB-SubCell"/>
</dbReference>
<organism evidence="6 7">
    <name type="scientific">Actinophytocola xinjiangensis</name>
    <dbReference type="NCBI Taxonomy" id="485602"/>
    <lineage>
        <taxon>Bacteria</taxon>
        <taxon>Bacillati</taxon>
        <taxon>Actinomycetota</taxon>
        <taxon>Actinomycetes</taxon>
        <taxon>Pseudonocardiales</taxon>
        <taxon>Pseudonocardiaceae</taxon>
    </lineage>
</organism>
<feature type="transmembrane region" description="Helical" evidence="5">
    <location>
        <begin position="100"/>
        <end position="121"/>
    </location>
</feature>
<protein>
    <recommendedName>
        <fullName evidence="8">DoxX-like protein</fullName>
    </recommendedName>
</protein>
<dbReference type="EMBL" id="MSIF01000033">
    <property type="protein sequence ID" value="OLF05080.1"/>
    <property type="molecule type" value="Genomic_DNA"/>
</dbReference>
<evidence type="ECO:0008006" key="8">
    <source>
        <dbReference type="Google" id="ProtNLM"/>
    </source>
</evidence>
<proteinExistence type="predicted"/>
<evidence type="ECO:0000256" key="1">
    <source>
        <dbReference type="ARBA" id="ARBA00004141"/>
    </source>
</evidence>
<dbReference type="AlphaFoldDB" id="A0A7Z0WFE8"/>
<feature type="transmembrane region" description="Helical" evidence="5">
    <location>
        <begin position="46"/>
        <end position="66"/>
    </location>
</feature>
<keyword evidence="3 5" id="KW-1133">Transmembrane helix</keyword>
<keyword evidence="7" id="KW-1185">Reference proteome</keyword>
<evidence type="ECO:0000256" key="2">
    <source>
        <dbReference type="ARBA" id="ARBA00022692"/>
    </source>
</evidence>
<dbReference type="InterPro" id="IPR032808">
    <property type="entry name" value="DoxX"/>
</dbReference>
<evidence type="ECO:0000256" key="5">
    <source>
        <dbReference type="SAM" id="Phobius"/>
    </source>
</evidence>
<comment type="caution">
    <text evidence="6">The sequence shown here is derived from an EMBL/GenBank/DDBJ whole genome shotgun (WGS) entry which is preliminary data.</text>
</comment>
<comment type="subcellular location">
    <subcellularLocation>
        <location evidence="1">Membrane</location>
        <topology evidence="1">Multi-pass membrane protein</topology>
    </subcellularLocation>
</comment>
<sequence>MNIALWIVAGLMAATFLASGVQKMVQSRKKLIDGGYGWAEDLSDGSVRAIGLLEVLGAIGLVLPALLDIAPVLVPVAATGLVLLMGGAIVTHLRRKEANAIAVPLTLLVLVAFVAVGRFGLEPFTN</sequence>
<evidence type="ECO:0000313" key="7">
    <source>
        <dbReference type="Proteomes" id="UP000185696"/>
    </source>
</evidence>
<evidence type="ECO:0000313" key="6">
    <source>
        <dbReference type="EMBL" id="OLF05080.1"/>
    </source>
</evidence>
<accession>A0A7Z0WFE8</accession>
<dbReference type="Proteomes" id="UP000185696">
    <property type="component" value="Unassembled WGS sequence"/>
</dbReference>
<name>A0A7Z0WFE8_9PSEU</name>